<dbReference type="GO" id="GO:0016020">
    <property type="term" value="C:membrane"/>
    <property type="evidence" value="ECO:0007669"/>
    <property type="project" value="UniProtKB-SubCell"/>
</dbReference>
<organism evidence="5 6">
    <name type="scientific">Nocardioides pocheonensis</name>
    <dbReference type="NCBI Taxonomy" id="661485"/>
    <lineage>
        <taxon>Bacteria</taxon>
        <taxon>Bacillati</taxon>
        <taxon>Actinomycetota</taxon>
        <taxon>Actinomycetes</taxon>
        <taxon>Propionibacteriales</taxon>
        <taxon>Nocardioidaceae</taxon>
        <taxon>Nocardioides</taxon>
    </lineage>
</organism>
<comment type="subcellular location">
    <subcellularLocation>
        <location evidence="1">Membrane</location>
        <topology evidence="1">Multi-pass membrane protein</topology>
    </subcellularLocation>
</comment>
<dbReference type="RefSeq" id="WP_123222117.1">
    <property type="nucleotide sequence ID" value="NZ_RJSF01000019.1"/>
</dbReference>
<dbReference type="PANTHER" id="PTHR36974:SF1">
    <property type="entry name" value="DOXX FAMILY MEMBRANE PROTEIN"/>
    <property type="match status" value="1"/>
</dbReference>
<dbReference type="Pfam" id="PF13564">
    <property type="entry name" value="DoxX_2"/>
    <property type="match status" value="1"/>
</dbReference>
<dbReference type="Proteomes" id="UP000279994">
    <property type="component" value="Unassembled WGS sequence"/>
</dbReference>
<evidence type="ECO:0008006" key="7">
    <source>
        <dbReference type="Google" id="ProtNLM"/>
    </source>
</evidence>
<dbReference type="PANTHER" id="PTHR36974">
    <property type="entry name" value="MEMBRANE PROTEIN-RELATED"/>
    <property type="match status" value="1"/>
</dbReference>
<evidence type="ECO:0000256" key="1">
    <source>
        <dbReference type="ARBA" id="ARBA00004141"/>
    </source>
</evidence>
<keyword evidence="3" id="KW-1133">Transmembrane helix</keyword>
<evidence type="ECO:0000256" key="3">
    <source>
        <dbReference type="ARBA" id="ARBA00022989"/>
    </source>
</evidence>
<name>A0A3N0GTR7_9ACTN</name>
<dbReference type="EMBL" id="RJSF01000019">
    <property type="protein sequence ID" value="RNM15865.1"/>
    <property type="molecule type" value="Genomic_DNA"/>
</dbReference>
<evidence type="ECO:0000313" key="6">
    <source>
        <dbReference type="Proteomes" id="UP000279994"/>
    </source>
</evidence>
<dbReference type="InterPro" id="IPR032808">
    <property type="entry name" value="DoxX"/>
</dbReference>
<dbReference type="AlphaFoldDB" id="A0A3N0GTR7"/>
<evidence type="ECO:0000256" key="4">
    <source>
        <dbReference type="ARBA" id="ARBA00023136"/>
    </source>
</evidence>
<gene>
    <name evidence="5" type="ORF">EFL26_06750</name>
</gene>
<keyword evidence="2" id="KW-0812">Transmembrane</keyword>
<comment type="caution">
    <text evidence="5">The sequence shown here is derived from an EMBL/GenBank/DDBJ whole genome shotgun (WGS) entry which is preliminary data.</text>
</comment>
<evidence type="ECO:0000313" key="5">
    <source>
        <dbReference type="EMBL" id="RNM15865.1"/>
    </source>
</evidence>
<sequence length="122" mass="12808">MTAPLRRDAKIVVGAFLASGTVHLVRPEVFEPLMPGWVPAHREVILGSGIAELACAVGLLAPPTRRLAGLASAALLVAVFPGNVKMALDAQRGRNTGFKAAAWARLPLQLPMIRGALRAARA</sequence>
<proteinExistence type="predicted"/>
<evidence type="ECO:0000256" key="2">
    <source>
        <dbReference type="ARBA" id="ARBA00022692"/>
    </source>
</evidence>
<protein>
    <recommendedName>
        <fullName evidence="7">DoxX family protein</fullName>
    </recommendedName>
</protein>
<keyword evidence="4" id="KW-0472">Membrane</keyword>
<keyword evidence="6" id="KW-1185">Reference proteome</keyword>
<dbReference type="OrthoDB" id="3267646at2"/>
<reference evidence="5 6" key="1">
    <citation type="submission" date="2018-11" db="EMBL/GenBank/DDBJ databases">
        <authorList>
            <person name="Li F."/>
        </authorList>
    </citation>
    <scope>NUCLEOTIDE SEQUENCE [LARGE SCALE GENOMIC DNA]</scope>
    <source>
        <strain evidence="5 6">Gsoil 818</strain>
    </source>
</reference>
<accession>A0A3N0GTR7</accession>